<proteinExistence type="predicted"/>
<gene>
    <name evidence="1" type="ORF">An08g03140</name>
</gene>
<dbReference type="GeneID" id="84591628"/>
<dbReference type="AlphaFoldDB" id="A0AAJ8E1W6"/>
<reference evidence="1" key="1">
    <citation type="submission" date="2025-02" db="EMBL/GenBank/DDBJ databases">
        <authorList>
            <consortium name="NCBI Genome Project"/>
        </authorList>
    </citation>
    <scope>NUCLEOTIDE SEQUENCE</scope>
</reference>
<evidence type="ECO:0000313" key="1">
    <source>
        <dbReference type="RefSeq" id="XP_059603952.1"/>
    </source>
</evidence>
<dbReference type="RefSeq" id="XP_059603952.1">
    <property type="nucleotide sequence ID" value="XM_059748933.1"/>
</dbReference>
<organism evidence="1">
    <name type="scientific">Aspergillus niger</name>
    <dbReference type="NCBI Taxonomy" id="5061"/>
    <lineage>
        <taxon>Eukaryota</taxon>
        <taxon>Fungi</taxon>
        <taxon>Dikarya</taxon>
        <taxon>Ascomycota</taxon>
        <taxon>Pezizomycotina</taxon>
        <taxon>Eurotiomycetes</taxon>
        <taxon>Eurotiomycetidae</taxon>
        <taxon>Eurotiales</taxon>
        <taxon>Aspergillaceae</taxon>
        <taxon>Aspergillus</taxon>
        <taxon>Aspergillus subgen. Circumdati</taxon>
    </lineage>
</organism>
<sequence>MAVGLACQSYMSMQQCSKPYQGVIKRFRVRNRLLGELVKKVFVCRSRQGNISQGMGDILPCSSDPAHYFCDKTRASRFSLPEQHFVSLRGWCIPEECIAELNKASSAWVYGLANIIGQYTLSISLNDGVGANTLMNRVPPSSFPDTNPFVLRGCRRVLLSPNQYKHSISNQENKVMSMQYDGVTSGCFTGILTLRFFDSLYAQ</sequence>
<dbReference type="KEGG" id="ang:An08g03140"/>
<protein>
    <submittedName>
        <fullName evidence="1">Uncharacterized protein</fullName>
    </submittedName>
</protein>
<reference evidence="1" key="2">
    <citation type="submission" date="2025-08" db="UniProtKB">
        <authorList>
            <consortium name="RefSeq"/>
        </authorList>
    </citation>
    <scope>IDENTIFICATION</scope>
</reference>
<accession>A0AAJ8E1W6</accession>
<name>A0AAJ8E1W6_ASPNG</name>
<dbReference type="VEuPathDB" id="FungiDB:An08g03140"/>